<dbReference type="InterPro" id="IPR045170">
    <property type="entry name" value="MTOX"/>
</dbReference>
<dbReference type="Proteomes" id="UP000092598">
    <property type="component" value="Chromosome"/>
</dbReference>
<evidence type="ECO:0000259" key="5">
    <source>
        <dbReference type="Pfam" id="PF01266"/>
    </source>
</evidence>
<dbReference type="SUPFAM" id="SSF54373">
    <property type="entry name" value="FAD-linked reductases, C-terminal domain"/>
    <property type="match status" value="1"/>
</dbReference>
<keyword evidence="4" id="KW-0560">Oxidoreductase</keyword>
<dbReference type="AlphaFoldDB" id="A0A1B1MPC6"/>
<evidence type="ECO:0000256" key="3">
    <source>
        <dbReference type="ARBA" id="ARBA00022827"/>
    </source>
</evidence>
<dbReference type="EMBL" id="CP016438">
    <property type="protein sequence ID" value="ANS70466.1"/>
    <property type="molecule type" value="Genomic_DNA"/>
</dbReference>
<dbReference type="KEGG" id="sls:SLINC_8242"/>
<dbReference type="Gene3D" id="3.50.50.60">
    <property type="entry name" value="FAD/NAD(P)-binding domain"/>
    <property type="match status" value="1"/>
</dbReference>
<dbReference type="GO" id="GO:0008115">
    <property type="term" value="F:sarcosine oxidase activity"/>
    <property type="evidence" value="ECO:0007669"/>
    <property type="project" value="TreeGrafter"/>
</dbReference>
<evidence type="ECO:0000256" key="2">
    <source>
        <dbReference type="ARBA" id="ARBA00022630"/>
    </source>
</evidence>
<dbReference type="PATRIC" id="fig|1915.4.peg.9079"/>
<dbReference type="NCBIfam" id="NF008425">
    <property type="entry name" value="PRK11259.1"/>
    <property type="match status" value="1"/>
</dbReference>
<dbReference type="InterPro" id="IPR006076">
    <property type="entry name" value="FAD-dep_OxRdtase"/>
</dbReference>
<feature type="domain" description="FAD dependent oxidoreductase" evidence="5">
    <location>
        <begin position="22"/>
        <end position="379"/>
    </location>
</feature>
<dbReference type="STRING" id="1915.SLINC_8242"/>
<evidence type="ECO:0000313" key="6">
    <source>
        <dbReference type="EMBL" id="ANS70466.1"/>
    </source>
</evidence>
<sequence>MGPDCHRGHTIGRSDHMSVPKRVAVIGAGSMGSQVMWRLAARGAEVIGYDRYAPGHDRGAAGGETRIFRAVHLGEPRYIPLLGLADRMWDRLQDETGFSLRRRSGCLVMGETASPSMGLLLAAGSNHQLEHEVLDREELARRYPQHRLPDGHTAVLDRMGAVIRPEATVQAAATRAEQLGARLHRYTPVRKIEPAAGGGVHIVTDQGTDHVDTAVVTVGPWINTLLPDLPRSVDVRRLISSWHIPTRHDWFAGGAPAFVRSTPHDCYGLPSPDGISVKLGLSFQLGHHVARHLPVPDPERLDRTVRPEELATLREFIAELMPDLNPDPIRMSAYMEGYTDSGNPLVGHLPGEDDIIVMAGFSGSGFKLSPAMGEIAADLALDGTTDHPIDFLAPAGAGAA</sequence>
<dbReference type="InterPro" id="IPR036188">
    <property type="entry name" value="FAD/NAD-bd_sf"/>
</dbReference>
<dbReference type="PANTHER" id="PTHR10961:SF7">
    <property type="entry name" value="FAD DEPENDENT OXIDOREDUCTASE DOMAIN-CONTAINING PROTEIN"/>
    <property type="match status" value="1"/>
</dbReference>
<accession>A0A1B1MPC6</accession>
<keyword evidence="3" id="KW-0274">FAD</keyword>
<organism evidence="6 7">
    <name type="scientific">Streptomyces lincolnensis</name>
    <dbReference type="NCBI Taxonomy" id="1915"/>
    <lineage>
        <taxon>Bacteria</taxon>
        <taxon>Bacillati</taxon>
        <taxon>Actinomycetota</taxon>
        <taxon>Actinomycetes</taxon>
        <taxon>Kitasatosporales</taxon>
        <taxon>Streptomycetaceae</taxon>
        <taxon>Streptomyces</taxon>
    </lineage>
</organism>
<dbReference type="PANTHER" id="PTHR10961">
    <property type="entry name" value="PEROXISOMAL SARCOSINE OXIDASE"/>
    <property type="match status" value="1"/>
</dbReference>
<evidence type="ECO:0000256" key="1">
    <source>
        <dbReference type="ARBA" id="ARBA00001974"/>
    </source>
</evidence>
<keyword evidence="2" id="KW-0285">Flavoprotein</keyword>
<keyword evidence="7" id="KW-1185">Reference proteome</keyword>
<dbReference type="GO" id="GO:0050660">
    <property type="term" value="F:flavin adenine dinucleotide binding"/>
    <property type="evidence" value="ECO:0007669"/>
    <property type="project" value="InterPro"/>
</dbReference>
<protein>
    <submittedName>
        <fullName evidence="6">Sarcosine oxidase</fullName>
    </submittedName>
</protein>
<dbReference type="Gene3D" id="3.30.9.10">
    <property type="entry name" value="D-Amino Acid Oxidase, subunit A, domain 2"/>
    <property type="match status" value="1"/>
</dbReference>
<dbReference type="SUPFAM" id="SSF51905">
    <property type="entry name" value="FAD/NAD(P)-binding domain"/>
    <property type="match status" value="1"/>
</dbReference>
<gene>
    <name evidence="6" type="ORF">SLINC_8242</name>
</gene>
<evidence type="ECO:0000256" key="4">
    <source>
        <dbReference type="ARBA" id="ARBA00023002"/>
    </source>
</evidence>
<proteinExistence type="predicted"/>
<comment type="cofactor">
    <cofactor evidence="1">
        <name>FAD</name>
        <dbReference type="ChEBI" id="CHEBI:57692"/>
    </cofactor>
</comment>
<reference evidence="6 7" key="1">
    <citation type="submission" date="2016-07" db="EMBL/GenBank/DDBJ databases">
        <title>Enhancement of antibiotic productionsby engineered nitrateutilization in actinobacteria.</title>
        <authorList>
            <person name="Meng S.C."/>
        </authorList>
    </citation>
    <scope>NUCLEOTIDE SEQUENCE [LARGE SCALE GENOMIC DNA]</scope>
    <source>
        <strain evidence="6 7">NRRL 2936</strain>
    </source>
</reference>
<name>A0A1B1MPC6_STRLN</name>
<dbReference type="Pfam" id="PF01266">
    <property type="entry name" value="DAO"/>
    <property type="match status" value="1"/>
</dbReference>
<evidence type="ECO:0000313" key="7">
    <source>
        <dbReference type="Proteomes" id="UP000092598"/>
    </source>
</evidence>